<dbReference type="Pfam" id="PF00651">
    <property type="entry name" value="BTB"/>
    <property type="match status" value="1"/>
</dbReference>
<dbReference type="SUPFAM" id="SSF54695">
    <property type="entry name" value="POZ domain"/>
    <property type="match status" value="1"/>
</dbReference>
<dbReference type="SMART" id="SM00225">
    <property type="entry name" value="BTB"/>
    <property type="match status" value="1"/>
</dbReference>
<proteinExistence type="predicted"/>
<dbReference type="PROSITE" id="PS50097">
    <property type="entry name" value="BTB"/>
    <property type="match status" value="1"/>
</dbReference>
<dbReference type="EMBL" id="LN679103">
    <property type="protein sequence ID" value="CEL59846.1"/>
    <property type="molecule type" value="Genomic_DNA"/>
</dbReference>
<dbReference type="Proteomes" id="UP000059188">
    <property type="component" value="Unassembled WGS sequence"/>
</dbReference>
<name>A0A0B7FPE1_THACB</name>
<dbReference type="OrthoDB" id="3199068at2759"/>
<evidence type="ECO:0000313" key="2">
    <source>
        <dbReference type="EMBL" id="CEL59846.1"/>
    </source>
</evidence>
<dbReference type="InterPro" id="IPR011333">
    <property type="entry name" value="SKP1/BTB/POZ_sf"/>
</dbReference>
<dbReference type="STRING" id="1108050.A0A0B7FPE1"/>
<evidence type="ECO:0000313" key="3">
    <source>
        <dbReference type="Proteomes" id="UP000059188"/>
    </source>
</evidence>
<dbReference type="InterPro" id="IPR000210">
    <property type="entry name" value="BTB/POZ_dom"/>
</dbReference>
<reference evidence="2 3" key="1">
    <citation type="submission" date="2014-11" db="EMBL/GenBank/DDBJ databases">
        <authorList>
            <person name="Wibberg Daniel"/>
        </authorList>
    </citation>
    <scope>NUCLEOTIDE SEQUENCE [LARGE SCALE GENOMIC DNA]</scope>
    <source>
        <strain evidence="2">Rhizoctonia solani AG1-IB 7/3/14</strain>
    </source>
</reference>
<evidence type="ECO:0000259" key="1">
    <source>
        <dbReference type="PROSITE" id="PS50097"/>
    </source>
</evidence>
<gene>
    <name evidence="2" type="ORF">RSOLAG1IB_03780</name>
</gene>
<feature type="domain" description="BTB" evidence="1">
    <location>
        <begin position="29"/>
        <end position="107"/>
    </location>
</feature>
<protein>
    <recommendedName>
        <fullName evidence="1">BTB domain-containing protein</fullName>
    </recommendedName>
</protein>
<dbReference type="AlphaFoldDB" id="A0A0B7FPE1"/>
<organism evidence="2 3">
    <name type="scientific">Thanatephorus cucumeris (strain AG1-IB / isolate 7/3/14)</name>
    <name type="common">Lettuce bottom rot fungus</name>
    <name type="synonym">Rhizoctonia solani</name>
    <dbReference type="NCBI Taxonomy" id="1108050"/>
    <lineage>
        <taxon>Eukaryota</taxon>
        <taxon>Fungi</taxon>
        <taxon>Dikarya</taxon>
        <taxon>Basidiomycota</taxon>
        <taxon>Agaricomycotina</taxon>
        <taxon>Agaricomycetes</taxon>
        <taxon>Cantharellales</taxon>
        <taxon>Ceratobasidiaceae</taxon>
        <taxon>Rhizoctonia</taxon>
        <taxon>Rhizoctonia solani AG-1</taxon>
    </lineage>
</organism>
<sequence length="321" mass="36681">MRTPRPATCHIKGPDVRSRSKGFFFWMDGDTFFEVEGVIYRLHKAFLSLKSEWFAALFDNSAQNGSASPMIVEGHSEQQPICLSGIKREEFECLLGAMYHEDLASSSPMSKDTLLAIFRLADMWLLDEIRAATLKRLYPHFSPSMPLAQVEKLHFATRYNIPMWETEAYMSLATRPAPLFPSETAELGPAITFSLMSARELIMKRRMRIALGPESRWKCSDRSRGCSRQIIISLRNALMAEVDEEHCLLEVEEEIIPLDSIISFQDIWNESMKRLRLKNRSKYPGLCDTCARSFSAGNDSGAMSWLGYQSDVEIIQRKMKL</sequence>
<keyword evidence="3" id="KW-1185">Reference proteome</keyword>
<accession>A0A0B7FPE1</accession>
<dbReference type="Gene3D" id="3.30.710.10">
    <property type="entry name" value="Potassium Channel Kv1.1, Chain A"/>
    <property type="match status" value="1"/>
</dbReference>